<dbReference type="OrthoDB" id="2649at2759"/>
<dbReference type="Proteomes" id="UP001151699">
    <property type="component" value="Unassembled WGS sequence"/>
</dbReference>
<evidence type="ECO:0000256" key="8">
    <source>
        <dbReference type="ARBA" id="ARBA00048679"/>
    </source>
</evidence>
<feature type="compositionally biased region" description="Basic residues" evidence="11">
    <location>
        <begin position="16"/>
        <end position="29"/>
    </location>
</feature>
<proteinExistence type="inferred from homology"/>
<dbReference type="InterPro" id="IPR017441">
    <property type="entry name" value="Protein_kinase_ATP_BS"/>
</dbReference>
<evidence type="ECO:0000256" key="5">
    <source>
        <dbReference type="ARBA" id="ARBA00022777"/>
    </source>
</evidence>
<keyword evidence="2 10" id="KW-0723">Serine/threonine-protein kinase</keyword>
<keyword evidence="5 13" id="KW-0418">Kinase</keyword>
<evidence type="ECO:0000256" key="3">
    <source>
        <dbReference type="ARBA" id="ARBA00022679"/>
    </source>
</evidence>
<reference evidence="13" key="1">
    <citation type="submission" date="2022-07" db="EMBL/GenBank/DDBJ databases">
        <authorList>
            <person name="Trinca V."/>
            <person name="Uliana J.V.C."/>
            <person name="Torres T.T."/>
            <person name="Ward R.J."/>
            <person name="Monesi N."/>
        </authorList>
    </citation>
    <scope>NUCLEOTIDE SEQUENCE</scope>
    <source>
        <strain evidence="13">HSMRA1968</strain>
        <tissue evidence="13">Whole embryos</tissue>
    </source>
</reference>
<dbReference type="InterPro" id="IPR011009">
    <property type="entry name" value="Kinase-like_dom_sf"/>
</dbReference>
<feature type="domain" description="Protein kinase" evidence="12">
    <location>
        <begin position="142"/>
        <end position="413"/>
    </location>
</feature>
<feature type="region of interest" description="Disordered" evidence="11">
    <location>
        <begin position="322"/>
        <end position="343"/>
    </location>
</feature>
<comment type="caution">
    <text evidence="13">The sequence shown here is derived from an EMBL/GenBank/DDBJ whole genome shotgun (WGS) entry which is preliminary data.</text>
</comment>
<organism evidence="13 14">
    <name type="scientific">Pseudolycoriella hygida</name>
    <dbReference type="NCBI Taxonomy" id="35572"/>
    <lineage>
        <taxon>Eukaryota</taxon>
        <taxon>Metazoa</taxon>
        <taxon>Ecdysozoa</taxon>
        <taxon>Arthropoda</taxon>
        <taxon>Hexapoda</taxon>
        <taxon>Insecta</taxon>
        <taxon>Pterygota</taxon>
        <taxon>Neoptera</taxon>
        <taxon>Endopterygota</taxon>
        <taxon>Diptera</taxon>
        <taxon>Nematocera</taxon>
        <taxon>Sciaroidea</taxon>
        <taxon>Sciaridae</taxon>
        <taxon>Pseudolycoriella</taxon>
    </lineage>
</organism>
<dbReference type="GO" id="GO:0005524">
    <property type="term" value="F:ATP binding"/>
    <property type="evidence" value="ECO:0007669"/>
    <property type="project" value="UniProtKB-UniRule"/>
</dbReference>
<feature type="region of interest" description="Disordered" evidence="11">
    <location>
        <begin position="85"/>
        <end position="123"/>
    </location>
</feature>
<keyword evidence="4 9" id="KW-0547">Nucleotide-binding</keyword>
<evidence type="ECO:0000256" key="10">
    <source>
        <dbReference type="RuleBase" id="RU000304"/>
    </source>
</evidence>
<keyword evidence="3" id="KW-0808">Transferase</keyword>
<evidence type="ECO:0000313" key="14">
    <source>
        <dbReference type="Proteomes" id="UP001151699"/>
    </source>
</evidence>
<dbReference type="PANTHER" id="PTHR47634">
    <property type="entry name" value="PROTEIN KINASE DOMAIN-CONTAINING PROTEIN-RELATED"/>
    <property type="match status" value="1"/>
</dbReference>
<evidence type="ECO:0000259" key="12">
    <source>
        <dbReference type="PROSITE" id="PS50011"/>
    </source>
</evidence>
<dbReference type="GO" id="GO:0004674">
    <property type="term" value="F:protein serine/threonine kinase activity"/>
    <property type="evidence" value="ECO:0007669"/>
    <property type="project" value="UniProtKB-KW"/>
</dbReference>
<feature type="compositionally biased region" description="Polar residues" evidence="11">
    <location>
        <begin position="396"/>
        <end position="413"/>
    </location>
</feature>
<evidence type="ECO:0000256" key="11">
    <source>
        <dbReference type="SAM" id="MobiDB-lite"/>
    </source>
</evidence>
<name>A0A9Q0MNW4_9DIPT</name>
<dbReference type="AlphaFoldDB" id="A0A9Q0MNW4"/>
<dbReference type="FunFam" id="3.30.200.20:FF:000163">
    <property type="entry name" value="SRSF protein kinase 2 isoform X1"/>
    <property type="match status" value="1"/>
</dbReference>
<evidence type="ECO:0000256" key="9">
    <source>
        <dbReference type="PROSITE-ProRule" id="PRU10141"/>
    </source>
</evidence>
<evidence type="ECO:0000256" key="2">
    <source>
        <dbReference type="ARBA" id="ARBA00022527"/>
    </source>
</evidence>
<dbReference type="InterPro" id="IPR000719">
    <property type="entry name" value="Prot_kinase_dom"/>
</dbReference>
<feature type="compositionally biased region" description="Basic and acidic residues" evidence="11">
    <location>
        <begin position="358"/>
        <end position="371"/>
    </location>
</feature>
<feature type="binding site" evidence="9">
    <location>
        <position position="171"/>
    </location>
    <ligand>
        <name>ATP</name>
        <dbReference type="ChEBI" id="CHEBI:30616"/>
    </ligand>
</feature>
<evidence type="ECO:0000256" key="1">
    <source>
        <dbReference type="ARBA" id="ARBA00012513"/>
    </source>
</evidence>
<dbReference type="EMBL" id="WJQU01002225">
    <property type="protein sequence ID" value="KAJ6633082.1"/>
    <property type="molecule type" value="Genomic_DNA"/>
</dbReference>
<dbReference type="PROSITE" id="PS00108">
    <property type="entry name" value="PROTEIN_KINASE_ST"/>
    <property type="match status" value="1"/>
</dbReference>
<dbReference type="PANTHER" id="PTHR47634:SF9">
    <property type="entry name" value="PROTEIN KINASE DOMAIN-CONTAINING PROTEIN-RELATED"/>
    <property type="match status" value="1"/>
</dbReference>
<feature type="compositionally biased region" description="Low complexity" evidence="11">
    <location>
        <begin position="30"/>
        <end position="41"/>
    </location>
</feature>
<protein>
    <recommendedName>
        <fullName evidence="1">non-specific serine/threonine protein kinase</fullName>
        <ecNumber evidence="1">2.7.11.1</ecNumber>
    </recommendedName>
</protein>
<dbReference type="GO" id="GO:0000245">
    <property type="term" value="P:spliceosomal complex assembly"/>
    <property type="evidence" value="ECO:0007669"/>
    <property type="project" value="TreeGrafter"/>
</dbReference>
<feature type="compositionally biased region" description="Acidic residues" evidence="11">
    <location>
        <begin position="111"/>
        <end position="120"/>
    </location>
</feature>
<accession>A0A9Q0MNW4</accession>
<dbReference type="SUPFAM" id="SSF56112">
    <property type="entry name" value="Protein kinase-like (PK-like)"/>
    <property type="match status" value="1"/>
</dbReference>
<dbReference type="Gene3D" id="1.10.510.10">
    <property type="entry name" value="Transferase(Phosphotransferase) domain 1"/>
    <property type="match status" value="1"/>
</dbReference>
<dbReference type="SMART" id="SM00220">
    <property type="entry name" value="S_TKc"/>
    <property type="match status" value="1"/>
</dbReference>
<dbReference type="GO" id="GO:0050684">
    <property type="term" value="P:regulation of mRNA processing"/>
    <property type="evidence" value="ECO:0007669"/>
    <property type="project" value="TreeGrafter"/>
</dbReference>
<dbReference type="PROSITE" id="PS50011">
    <property type="entry name" value="PROTEIN_KINASE_DOM"/>
    <property type="match status" value="1"/>
</dbReference>
<feature type="region of interest" description="Disordered" evidence="11">
    <location>
        <begin position="358"/>
        <end position="413"/>
    </location>
</feature>
<dbReference type="EC" id="2.7.11.1" evidence="1"/>
<keyword evidence="14" id="KW-1185">Reference proteome</keyword>
<dbReference type="InterPro" id="IPR008271">
    <property type="entry name" value="Ser/Thr_kinase_AS"/>
</dbReference>
<feature type="compositionally biased region" description="Basic residues" evidence="11">
    <location>
        <begin position="330"/>
        <end position="341"/>
    </location>
</feature>
<gene>
    <name evidence="13" type="primary">SRPK3</name>
    <name evidence="13" type="ORF">Bhyg_17751</name>
</gene>
<feature type="compositionally biased region" description="Polar residues" evidence="11">
    <location>
        <begin position="95"/>
        <end position="104"/>
    </location>
</feature>
<dbReference type="GO" id="GO:0005737">
    <property type="term" value="C:cytoplasm"/>
    <property type="evidence" value="ECO:0007669"/>
    <property type="project" value="TreeGrafter"/>
</dbReference>
<dbReference type="PROSITE" id="PS00107">
    <property type="entry name" value="PROTEIN_KINASE_ATP"/>
    <property type="match status" value="1"/>
</dbReference>
<evidence type="ECO:0000256" key="4">
    <source>
        <dbReference type="ARBA" id="ARBA00022741"/>
    </source>
</evidence>
<dbReference type="Gene3D" id="3.30.200.20">
    <property type="entry name" value="Phosphorylase Kinase, domain 1"/>
    <property type="match status" value="1"/>
</dbReference>
<comment type="similarity">
    <text evidence="10">Belongs to the protein kinase superfamily.</text>
</comment>
<feature type="non-terminal residue" evidence="13">
    <location>
        <position position="1"/>
    </location>
</feature>
<dbReference type="GO" id="GO:0005634">
    <property type="term" value="C:nucleus"/>
    <property type="evidence" value="ECO:0007669"/>
    <property type="project" value="TreeGrafter"/>
</dbReference>
<keyword evidence="6 9" id="KW-0067">ATP-binding</keyword>
<sequence>MNTKQDINRRVFAIQAKKKRHKANKKKGKGQNITNSSNTAATTDNIADIAESTINNFTAPTVQLPNAVSPCRITSPIASLDAAVPSPQDVKSLGPSKSSSNETIGGQDEAYTSEEEEQESREDYCKGGYHPVKIGDLFLNRYHVTRKLGWGHFSTVWLCWDLDDKRYVALKIVKSAPHFTETAKDEIKILRAVRDGDPANPKRNKTVQLLNDFKITGVNGVHICMVFEVLGHNLLKLILKSNYRGIPLPNVKSITRQVLEGLDYLHTECQIIHTDIKPENVLICVDDSYIRKLACEATELHAMGLKLPYSLISTAPKEFQEQPITGKLSKNQKKKMKKKAKRQTELIKKQLEHIHQLDSMPEKVGKIEDLPKYGGVGVDQQNNDDGDGTPEEPPSNEVSQTGNAIVNGTQNSE</sequence>
<dbReference type="FunFam" id="1.10.510.10:FF:000275">
    <property type="entry name" value="SRSF protein kinase 2 isoform X3"/>
    <property type="match status" value="1"/>
</dbReference>
<comment type="catalytic activity">
    <reaction evidence="8">
        <text>L-seryl-[protein] + ATP = O-phospho-L-seryl-[protein] + ADP + H(+)</text>
        <dbReference type="Rhea" id="RHEA:17989"/>
        <dbReference type="Rhea" id="RHEA-COMP:9863"/>
        <dbReference type="Rhea" id="RHEA-COMP:11604"/>
        <dbReference type="ChEBI" id="CHEBI:15378"/>
        <dbReference type="ChEBI" id="CHEBI:29999"/>
        <dbReference type="ChEBI" id="CHEBI:30616"/>
        <dbReference type="ChEBI" id="CHEBI:83421"/>
        <dbReference type="ChEBI" id="CHEBI:456216"/>
        <dbReference type="EC" id="2.7.11.1"/>
    </reaction>
</comment>
<comment type="catalytic activity">
    <reaction evidence="7">
        <text>L-threonyl-[protein] + ATP = O-phospho-L-threonyl-[protein] + ADP + H(+)</text>
        <dbReference type="Rhea" id="RHEA:46608"/>
        <dbReference type="Rhea" id="RHEA-COMP:11060"/>
        <dbReference type="Rhea" id="RHEA-COMP:11605"/>
        <dbReference type="ChEBI" id="CHEBI:15378"/>
        <dbReference type="ChEBI" id="CHEBI:30013"/>
        <dbReference type="ChEBI" id="CHEBI:30616"/>
        <dbReference type="ChEBI" id="CHEBI:61977"/>
        <dbReference type="ChEBI" id="CHEBI:456216"/>
        <dbReference type="EC" id="2.7.11.1"/>
    </reaction>
</comment>
<dbReference type="InterPro" id="IPR051334">
    <property type="entry name" value="SRPK"/>
</dbReference>
<dbReference type="Pfam" id="PF00069">
    <property type="entry name" value="Pkinase"/>
    <property type="match status" value="1"/>
</dbReference>
<evidence type="ECO:0000256" key="7">
    <source>
        <dbReference type="ARBA" id="ARBA00047899"/>
    </source>
</evidence>
<evidence type="ECO:0000256" key="6">
    <source>
        <dbReference type="ARBA" id="ARBA00022840"/>
    </source>
</evidence>
<feature type="region of interest" description="Disordered" evidence="11">
    <location>
        <begin position="16"/>
        <end position="41"/>
    </location>
</feature>
<evidence type="ECO:0000313" key="13">
    <source>
        <dbReference type="EMBL" id="KAJ6633082.1"/>
    </source>
</evidence>